<dbReference type="SMART" id="SM00411">
    <property type="entry name" value="BHL"/>
    <property type="match status" value="1"/>
</dbReference>
<dbReference type="PRINTS" id="PR01727">
    <property type="entry name" value="DNABINDINGHU"/>
</dbReference>
<evidence type="ECO:0000256" key="7">
    <source>
        <dbReference type="ARBA" id="ARBA00023172"/>
    </source>
</evidence>
<keyword evidence="4" id="KW-0805">Transcription regulation</keyword>
<dbReference type="STRING" id="180197.SAMN02982919_01091"/>
<evidence type="ECO:0000256" key="6">
    <source>
        <dbReference type="ARBA" id="ARBA00023163"/>
    </source>
</evidence>
<sequence length="106" mass="11743">MSNTEQSTAPVLTKAQLIDLLQEEVVLNKREIQELVDAFFGLITKHLVAADEVKLLGFGNFQVRDKPPRPGRNPRTGKPAPIRARRVVTFHASSKLKALVQTRAAS</sequence>
<dbReference type="GO" id="GO:0006310">
    <property type="term" value="P:DNA recombination"/>
    <property type="evidence" value="ECO:0007669"/>
    <property type="project" value="UniProtKB-KW"/>
</dbReference>
<keyword evidence="7" id="KW-0233">DNA recombination</keyword>
<accession>A0A1H9ICZ0</accession>
<evidence type="ECO:0000256" key="5">
    <source>
        <dbReference type="ARBA" id="ARBA00023125"/>
    </source>
</evidence>
<comment type="similarity">
    <text evidence="1 8">Belongs to the bacterial histone-like protein family.</text>
</comment>
<dbReference type="NCBIfam" id="NF001401">
    <property type="entry name" value="PRK00285.1"/>
    <property type="match status" value="1"/>
</dbReference>
<evidence type="ECO:0000256" key="8">
    <source>
        <dbReference type="RuleBase" id="RU003939"/>
    </source>
</evidence>
<dbReference type="GO" id="GO:0030527">
    <property type="term" value="F:structural constituent of chromatin"/>
    <property type="evidence" value="ECO:0007669"/>
    <property type="project" value="InterPro"/>
</dbReference>
<name>A0A1H9ICZ0_9BURK</name>
<dbReference type="EMBL" id="FOGD01000002">
    <property type="protein sequence ID" value="SEQ72591.1"/>
    <property type="molecule type" value="Genomic_DNA"/>
</dbReference>
<dbReference type="GO" id="GO:0006355">
    <property type="term" value="P:regulation of DNA-templated transcription"/>
    <property type="evidence" value="ECO:0007669"/>
    <property type="project" value="InterPro"/>
</dbReference>
<dbReference type="SUPFAM" id="SSF47729">
    <property type="entry name" value="IHF-like DNA-binding proteins"/>
    <property type="match status" value="1"/>
</dbReference>
<protein>
    <recommendedName>
        <fullName evidence="2">Integration host factor subunit alpha</fullName>
    </recommendedName>
</protein>
<evidence type="ECO:0000313" key="9">
    <source>
        <dbReference type="EMBL" id="SEQ72591.1"/>
    </source>
</evidence>
<evidence type="ECO:0000256" key="3">
    <source>
        <dbReference type="ARBA" id="ARBA00022845"/>
    </source>
</evidence>
<dbReference type="GO" id="GO:0006417">
    <property type="term" value="P:regulation of translation"/>
    <property type="evidence" value="ECO:0007669"/>
    <property type="project" value="UniProtKB-KW"/>
</dbReference>
<keyword evidence="3" id="KW-0810">Translation regulation</keyword>
<dbReference type="CDD" id="cd13835">
    <property type="entry name" value="IHF_A"/>
    <property type="match status" value="1"/>
</dbReference>
<dbReference type="InterPro" id="IPR020816">
    <property type="entry name" value="Histone-like_DNA-bd_CS"/>
</dbReference>
<evidence type="ECO:0000256" key="1">
    <source>
        <dbReference type="ARBA" id="ARBA00010529"/>
    </source>
</evidence>
<dbReference type="InterPro" id="IPR010992">
    <property type="entry name" value="IHF-like_DNA-bd_dom_sf"/>
</dbReference>
<proteinExistence type="inferred from homology"/>
<evidence type="ECO:0000256" key="2">
    <source>
        <dbReference type="ARBA" id="ARBA00018329"/>
    </source>
</evidence>
<reference evidence="9 10" key="1">
    <citation type="submission" date="2016-10" db="EMBL/GenBank/DDBJ databases">
        <authorList>
            <person name="de Groot N.N."/>
        </authorList>
    </citation>
    <scope>NUCLEOTIDE SEQUENCE [LARGE SCALE GENOMIC DNA]</scope>
    <source>
        <strain evidence="9 10">ATCC 35958</strain>
    </source>
</reference>
<dbReference type="OrthoDB" id="9797747at2"/>
<dbReference type="GO" id="GO:0003677">
    <property type="term" value="F:DNA binding"/>
    <property type="evidence" value="ECO:0007669"/>
    <property type="project" value="UniProtKB-KW"/>
</dbReference>
<dbReference type="Gene3D" id="4.10.520.10">
    <property type="entry name" value="IHF-like DNA-binding proteins"/>
    <property type="match status" value="1"/>
</dbReference>
<evidence type="ECO:0000313" key="10">
    <source>
        <dbReference type="Proteomes" id="UP000199766"/>
    </source>
</evidence>
<dbReference type="PROSITE" id="PS00045">
    <property type="entry name" value="HISTONE_LIKE"/>
    <property type="match status" value="1"/>
</dbReference>
<dbReference type="GO" id="GO:0009893">
    <property type="term" value="P:positive regulation of metabolic process"/>
    <property type="evidence" value="ECO:0007669"/>
    <property type="project" value="UniProtKB-ARBA"/>
</dbReference>
<dbReference type="PANTHER" id="PTHR33175:SF2">
    <property type="entry name" value="INTEGRATION HOST FACTOR SUBUNIT ALPHA"/>
    <property type="match status" value="1"/>
</dbReference>
<keyword evidence="6" id="KW-0804">Transcription</keyword>
<evidence type="ECO:0000256" key="4">
    <source>
        <dbReference type="ARBA" id="ARBA00023015"/>
    </source>
</evidence>
<dbReference type="GO" id="GO:0005829">
    <property type="term" value="C:cytosol"/>
    <property type="evidence" value="ECO:0007669"/>
    <property type="project" value="TreeGrafter"/>
</dbReference>
<dbReference type="PANTHER" id="PTHR33175">
    <property type="entry name" value="DNA-BINDING PROTEIN HU"/>
    <property type="match status" value="1"/>
</dbReference>
<dbReference type="AlphaFoldDB" id="A0A1H9ICZ0"/>
<dbReference type="InterPro" id="IPR000119">
    <property type="entry name" value="Hist_DNA-bd"/>
</dbReference>
<dbReference type="Pfam" id="PF00216">
    <property type="entry name" value="Bac_DNA_binding"/>
    <property type="match status" value="1"/>
</dbReference>
<gene>
    <name evidence="9" type="ORF">SAMN02982919_01091</name>
</gene>
<dbReference type="RefSeq" id="WP_091454038.1">
    <property type="nucleotide sequence ID" value="NZ_FOGD01000002.1"/>
</dbReference>
<dbReference type="InterPro" id="IPR005684">
    <property type="entry name" value="IHF_alpha"/>
</dbReference>
<keyword evidence="5" id="KW-0238">DNA-binding</keyword>
<organism evidence="9 10">
    <name type="scientific">Giesbergeria anulus</name>
    <dbReference type="NCBI Taxonomy" id="180197"/>
    <lineage>
        <taxon>Bacteria</taxon>
        <taxon>Pseudomonadati</taxon>
        <taxon>Pseudomonadota</taxon>
        <taxon>Betaproteobacteria</taxon>
        <taxon>Burkholderiales</taxon>
        <taxon>Comamonadaceae</taxon>
        <taxon>Giesbergeria</taxon>
    </lineage>
</organism>
<keyword evidence="10" id="KW-1185">Reference proteome</keyword>
<dbReference type="Proteomes" id="UP000199766">
    <property type="component" value="Unassembled WGS sequence"/>
</dbReference>